<gene>
    <name evidence="13" type="ordered locus">Amico_1684</name>
</gene>
<dbReference type="SMART" id="SM00091">
    <property type="entry name" value="PAS"/>
    <property type="match status" value="1"/>
</dbReference>
<evidence type="ECO:0000256" key="8">
    <source>
        <dbReference type="ARBA" id="ARBA00023136"/>
    </source>
</evidence>
<dbReference type="GO" id="GO:0016036">
    <property type="term" value="P:cellular response to phosphate starvation"/>
    <property type="evidence" value="ECO:0007669"/>
    <property type="project" value="TreeGrafter"/>
</dbReference>
<feature type="transmembrane region" description="Helical" evidence="9">
    <location>
        <begin position="164"/>
        <end position="183"/>
    </location>
</feature>
<dbReference type="SUPFAM" id="SSF47384">
    <property type="entry name" value="Homodimeric domain of signal transducing histidine kinase"/>
    <property type="match status" value="1"/>
</dbReference>
<dbReference type="OrthoDB" id="9813151at2"/>
<dbReference type="EC" id="2.7.13.3" evidence="3"/>
<keyword evidence="6 13" id="KW-0418">Kinase</keyword>
<dbReference type="InterPro" id="IPR003594">
    <property type="entry name" value="HATPase_dom"/>
</dbReference>
<evidence type="ECO:0000256" key="1">
    <source>
        <dbReference type="ARBA" id="ARBA00000085"/>
    </source>
</evidence>
<dbReference type="SUPFAM" id="SSF55874">
    <property type="entry name" value="ATPase domain of HSP90 chaperone/DNA topoisomerase II/histidine kinase"/>
    <property type="match status" value="1"/>
</dbReference>
<feature type="domain" description="Histidine kinase" evidence="10">
    <location>
        <begin position="359"/>
        <end position="584"/>
    </location>
</feature>
<dbReference type="Proteomes" id="UP000002366">
    <property type="component" value="Chromosome"/>
</dbReference>
<dbReference type="SMART" id="SM00304">
    <property type="entry name" value="HAMP"/>
    <property type="match status" value="1"/>
</dbReference>
<comment type="subcellular location">
    <subcellularLocation>
        <location evidence="2">Membrane</location>
    </subcellularLocation>
</comment>
<evidence type="ECO:0000256" key="5">
    <source>
        <dbReference type="ARBA" id="ARBA00022679"/>
    </source>
</evidence>
<dbReference type="InterPro" id="IPR000014">
    <property type="entry name" value="PAS"/>
</dbReference>
<dbReference type="GO" id="GO:0000155">
    <property type="term" value="F:phosphorelay sensor kinase activity"/>
    <property type="evidence" value="ECO:0007669"/>
    <property type="project" value="InterPro"/>
</dbReference>
<evidence type="ECO:0000256" key="4">
    <source>
        <dbReference type="ARBA" id="ARBA00022553"/>
    </source>
</evidence>
<dbReference type="InterPro" id="IPR005467">
    <property type="entry name" value="His_kinase_dom"/>
</dbReference>
<accession>D5EGW8</accession>
<dbReference type="GO" id="GO:0005886">
    <property type="term" value="C:plasma membrane"/>
    <property type="evidence" value="ECO:0007669"/>
    <property type="project" value="TreeGrafter"/>
</dbReference>
<dbReference type="Pfam" id="PF02518">
    <property type="entry name" value="HATPase_c"/>
    <property type="match status" value="1"/>
</dbReference>
<evidence type="ECO:0000256" key="9">
    <source>
        <dbReference type="SAM" id="Phobius"/>
    </source>
</evidence>
<feature type="domain" description="HAMP" evidence="12">
    <location>
        <begin position="184"/>
        <end position="235"/>
    </location>
</feature>
<dbReference type="InterPro" id="IPR003660">
    <property type="entry name" value="HAMP_dom"/>
</dbReference>
<keyword evidence="7" id="KW-0902">Two-component regulatory system</keyword>
<dbReference type="PRINTS" id="PR00344">
    <property type="entry name" value="BCTRLSENSOR"/>
</dbReference>
<keyword evidence="9" id="KW-1133">Transmembrane helix</keyword>
<evidence type="ECO:0000256" key="7">
    <source>
        <dbReference type="ARBA" id="ARBA00023012"/>
    </source>
</evidence>
<organism evidence="13 14">
    <name type="scientific">Aminobacterium colombiense (strain DSM 12261 / ALA-1)</name>
    <dbReference type="NCBI Taxonomy" id="572547"/>
    <lineage>
        <taxon>Bacteria</taxon>
        <taxon>Thermotogati</taxon>
        <taxon>Synergistota</taxon>
        <taxon>Synergistia</taxon>
        <taxon>Synergistales</taxon>
        <taxon>Aminobacteriaceae</taxon>
        <taxon>Aminobacterium</taxon>
    </lineage>
</organism>
<dbReference type="SMART" id="SM00388">
    <property type="entry name" value="HisKA"/>
    <property type="match status" value="1"/>
</dbReference>
<dbReference type="PROSITE" id="PS50109">
    <property type="entry name" value="HIS_KIN"/>
    <property type="match status" value="1"/>
</dbReference>
<name>D5EGW8_AMICL</name>
<keyword evidence="5" id="KW-0808">Transferase</keyword>
<dbReference type="Pfam" id="PF00672">
    <property type="entry name" value="HAMP"/>
    <property type="match status" value="1"/>
</dbReference>
<dbReference type="Gene3D" id="6.10.340.10">
    <property type="match status" value="1"/>
</dbReference>
<dbReference type="InterPro" id="IPR036097">
    <property type="entry name" value="HisK_dim/P_sf"/>
</dbReference>
<dbReference type="InterPro" id="IPR003661">
    <property type="entry name" value="HisK_dim/P_dom"/>
</dbReference>
<evidence type="ECO:0000259" key="12">
    <source>
        <dbReference type="PROSITE" id="PS50885"/>
    </source>
</evidence>
<dbReference type="PANTHER" id="PTHR45453">
    <property type="entry name" value="PHOSPHATE REGULON SENSOR PROTEIN PHOR"/>
    <property type="match status" value="1"/>
</dbReference>
<dbReference type="InterPro" id="IPR004358">
    <property type="entry name" value="Sig_transdc_His_kin-like_C"/>
</dbReference>
<evidence type="ECO:0000313" key="13">
    <source>
        <dbReference type="EMBL" id="ADE57800.1"/>
    </source>
</evidence>
<dbReference type="eggNOG" id="COG5002">
    <property type="taxonomic scope" value="Bacteria"/>
</dbReference>
<keyword evidence="4" id="KW-0597">Phosphoprotein</keyword>
<dbReference type="HOGENOM" id="CLU_000445_89_2_0"/>
<dbReference type="PROSITE" id="PS50112">
    <property type="entry name" value="PAS"/>
    <property type="match status" value="1"/>
</dbReference>
<dbReference type="SUPFAM" id="SSF55785">
    <property type="entry name" value="PYP-like sensor domain (PAS domain)"/>
    <property type="match status" value="1"/>
</dbReference>
<dbReference type="FunFam" id="1.10.287.130:FF:000001">
    <property type="entry name" value="Two-component sensor histidine kinase"/>
    <property type="match status" value="1"/>
</dbReference>
<dbReference type="Gene3D" id="3.30.450.20">
    <property type="entry name" value="PAS domain"/>
    <property type="match status" value="1"/>
</dbReference>
<dbReference type="KEGG" id="aco:Amico_1684"/>
<dbReference type="GO" id="GO:0004721">
    <property type="term" value="F:phosphoprotein phosphatase activity"/>
    <property type="evidence" value="ECO:0007669"/>
    <property type="project" value="TreeGrafter"/>
</dbReference>
<evidence type="ECO:0000256" key="3">
    <source>
        <dbReference type="ARBA" id="ARBA00012438"/>
    </source>
</evidence>
<dbReference type="PROSITE" id="PS50885">
    <property type="entry name" value="HAMP"/>
    <property type="match status" value="1"/>
</dbReference>
<protein>
    <recommendedName>
        <fullName evidence="3">histidine kinase</fullName>
        <ecNumber evidence="3">2.7.13.3</ecNumber>
    </recommendedName>
</protein>
<dbReference type="AlphaFoldDB" id="D5EGW8"/>
<dbReference type="SMART" id="SM00387">
    <property type="entry name" value="HATPase_c"/>
    <property type="match status" value="1"/>
</dbReference>
<dbReference type="Gene3D" id="1.10.287.130">
    <property type="match status" value="1"/>
</dbReference>
<dbReference type="EMBL" id="CP001997">
    <property type="protein sequence ID" value="ADE57800.1"/>
    <property type="molecule type" value="Genomic_DNA"/>
</dbReference>
<proteinExistence type="predicted"/>
<feature type="transmembrane region" description="Helical" evidence="9">
    <location>
        <begin position="6"/>
        <end position="27"/>
    </location>
</feature>
<dbReference type="InterPro" id="IPR036890">
    <property type="entry name" value="HATPase_C_sf"/>
</dbReference>
<comment type="catalytic activity">
    <reaction evidence="1">
        <text>ATP + protein L-histidine = ADP + protein N-phospho-L-histidine.</text>
        <dbReference type="EC" id="2.7.13.3"/>
    </reaction>
</comment>
<dbReference type="CDD" id="cd00082">
    <property type="entry name" value="HisKA"/>
    <property type="match status" value="1"/>
</dbReference>
<dbReference type="Pfam" id="PF00512">
    <property type="entry name" value="HisKA"/>
    <property type="match status" value="1"/>
</dbReference>
<dbReference type="STRING" id="572547.Amico_1684"/>
<dbReference type="CDD" id="cd00075">
    <property type="entry name" value="HATPase"/>
    <property type="match status" value="1"/>
</dbReference>
<reference evidence="13 14" key="1">
    <citation type="journal article" date="2010" name="Stand. Genomic Sci.">
        <title>Complete genome sequence of Aminobacterium colombiense type strain (ALA-1).</title>
        <authorList>
            <person name="Chertkov O."/>
            <person name="Sikorski J."/>
            <person name="Brambilla E."/>
            <person name="Lapidus A."/>
            <person name="Copeland A."/>
            <person name="Glavina Del Rio T."/>
            <person name="Nolan M."/>
            <person name="Lucas S."/>
            <person name="Tice H."/>
            <person name="Cheng J.F."/>
            <person name="Han C."/>
            <person name="Detter J.C."/>
            <person name="Bruce D."/>
            <person name="Tapia R."/>
            <person name="Goodwin L."/>
            <person name="Pitluck S."/>
            <person name="Liolios K."/>
            <person name="Ivanova N."/>
            <person name="Mavromatis K."/>
            <person name="Ovchinnikova G."/>
            <person name="Pati A."/>
            <person name="Chen A."/>
            <person name="Palaniappan K."/>
            <person name="Land M."/>
            <person name="Hauser L."/>
            <person name="Chang Y.J."/>
            <person name="Jeffries C.D."/>
            <person name="Spring S."/>
            <person name="Rohde M."/>
            <person name="Goker M."/>
            <person name="Bristow J."/>
            <person name="Eisen J.A."/>
            <person name="Markowitz V."/>
            <person name="Hugenholtz P."/>
            <person name="Kyrpides N.C."/>
            <person name="Klenk H.P."/>
        </authorList>
    </citation>
    <scope>NUCLEOTIDE SEQUENCE [LARGE SCALE GENOMIC DNA]</scope>
    <source>
        <strain evidence="14">DSM 12261 / ALA-1</strain>
    </source>
</reference>
<dbReference type="PANTHER" id="PTHR45453:SF1">
    <property type="entry name" value="PHOSPHATE REGULON SENSOR PROTEIN PHOR"/>
    <property type="match status" value="1"/>
</dbReference>
<dbReference type="Gene3D" id="3.30.565.10">
    <property type="entry name" value="Histidine kinase-like ATPase, C-terminal domain"/>
    <property type="match status" value="1"/>
</dbReference>
<evidence type="ECO:0000256" key="6">
    <source>
        <dbReference type="ARBA" id="ARBA00022777"/>
    </source>
</evidence>
<evidence type="ECO:0000256" key="2">
    <source>
        <dbReference type="ARBA" id="ARBA00004370"/>
    </source>
</evidence>
<dbReference type="CDD" id="cd06225">
    <property type="entry name" value="HAMP"/>
    <property type="match status" value="1"/>
</dbReference>
<keyword evidence="8 9" id="KW-0472">Membrane</keyword>
<keyword evidence="14" id="KW-1185">Reference proteome</keyword>
<keyword evidence="9" id="KW-0812">Transmembrane</keyword>
<evidence type="ECO:0000313" key="14">
    <source>
        <dbReference type="Proteomes" id="UP000002366"/>
    </source>
</evidence>
<dbReference type="RefSeq" id="WP_013049062.1">
    <property type="nucleotide sequence ID" value="NC_014011.1"/>
</dbReference>
<evidence type="ECO:0000259" key="11">
    <source>
        <dbReference type="PROSITE" id="PS50112"/>
    </source>
</evidence>
<dbReference type="Pfam" id="PF13188">
    <property type="entry name" value="PAS_8"/>
    <property type="match status" value="1"/>
</dbReference>
<dbReference type="InterPro" id="IPR050351">
    <property type="entry name" value="BphY/WalK/GraS-like"/>
</dbReference>
<feature type="domain" description="PAS" evidence="11">
    <location>
        <begin position="240"/>
        <end position="277"/>
    </location>
</feature>
<dbReference type="InterPro" id="IPR035965">
    <property type="entry name" value="PAS-like_dom_sf"/>
</dbReference>
<evidence type="ECO:0000259" key="10">
    <source>
        <dbReference type="PROSITE" id="PS50109"/>
    </source>
</evidence>
<sequence length="587" mass="65529">MKTLKGKVTAVLAFVTVIAFAVSWFLVSGIMKHHLVDSAFDQLKNNTAALSEVIRNEGYSSFQKNFRQWQEIFESRITIINAKGRVILDSATDAETLDNHLNRPEVRQAAKDGVGTTSRYSQTLGAQLVYVVRKVEGGEDDLFIRMAQPLNALQKALSDVRYRFLSYIIMAAFLILGFELWIVRRFFAPLEKIVMAAQAISGGNEARFPLMGDRELQRLSDSLQYMSSRLKGTLEELKIERTTLSTILSSLPVGVILLDKDNRFRFVNDEARNLLGMKVPVEEGQPIERFLTCGEIYPLLKEAKGGVEQAIKVEMPELGKGGRHLSLYGRQTESGPLLVITDLTEEFRQEQARRDFIADAGHEFQTPLTTIRLTAEYLQDELRGNEDVAGHLQSIIQQQERMTQLVDDLLLLSRLESQPPQEAEEELDLAFLVDTITGESLHHPLAEAIDIEKVSPEEALMIGQSRDLARAIRNIIDNAIKYVHEKFGGSGGGKVKIELFSRDSWWVIQVQDNGVGISEEAAATIFDRFSRGDSHRARGQWGSGGYGLGLAIARRIFMAHGGDIALIAANGGQTIFEITLPKEILKV</sequence>